<dbReference type="AlphaFoldDB" id="A0A9J6GDA8"/>
<name>A0A9J6GDA8_HAELO</name>
<feature type="region of interest" description="Disordered" evidence="1">
    <location>
        <begin position="171"/>
        <end position="190"/>
    </location>
</feature>
<organism evidence="2 3">
    <name type="scientific">Haemaphysalis longicornis</name>
    <name type="common">Bush tick</name>
    <dbReference type="NCBI Taxonomy" id="44386"/>
    <lineage>
        <taxon>Eukaryota</taxon>
        <taxon>Metazoa</taxon>
        <taxon>Ecdysozoa</taxon>
        <taxon>Arthropoda</taxon>
        <taxon>Chelicerata</taxon>
        <taxon>Arachnida</taxon>
        <taxon>Acari</taxon>
        <taxon>Parasitiformes</taxon>
        <taxon>Ixodida</taxon>
        <taxon>Ixodoidea</taxon>
        <taxon>Ixodidae</taxon>
        <taxon>Haemaphysalinae</taxon>
        <taxon>Haemaphysalis</taxon>
    </lineage>
</organism>
<dbReference type="VEuPathDB" id="VectorBase:HLOH_063212"/>
<proteinExistence type="predicted"/>
<dbReference type="Proteomes" id="UP000821853">
    <property type="component" value="Chromosome 4"/>
</dbReference>
<sequence>MSATGNAAGNATCNVSVNASVSAADSAAEDRAQQEEQEEGAAPAPAVNVHPEHEDSDPIPSEDLVCLIKHASPCAAVLKRQDIMDRDEFYNLMRMTNAEQHELRRKVIHRQTPSAPPLRVFSPGPAGCGKTFVLRLAMDLYNRHSNTGNNTAYNRKGWLCQWEEPRCIRLSSSLGRPPAPTRTEASAPAS</sequence>
<evidence type="ECO:0000313" key="3">
    <source>
        <dbReference type="Proteomes" id="UP000821853"/>
    </source>
</evidence>
<reference evidence="2 3" key="1">
    <citation type="journal article" date="2020" name="Cell">
        <title>Large-Scale Comparative Analyses of Tick Genomes Elucidate Their Genetic Diversity and Vector Capacities.</title>
        <authorList>
            <consortium name="Tick Genome and Microbiome Consortium (TIGMIC)"/>
            <person name="Jia N."/>
            <person name="Wang J."/>
            <person name="Shi W."/>
            <person name="Du L."/>
            <person name="Sun Y."/>
            <person name="Zhan W."/>
            <person name="Jiang J.F."/>
            <person name="Wang Q."/>
            <person name="Zhang B."/>
            <person name="Ji P."/>
            <person name="Bell-Sakyi L."/>
            <person name="Cui X.M."/>
            <person name="Yuan T.T."/>
            <person name="Jiang B.G."/>
            <person name="Yang W.F."/>
            <person name="Lam T.T."/>
            <person name="Chang Q.C."/>
            <person name="Ding S.J."/>
            <person name="Wang X.J."/>
            <person name="Zhu J.G."/>
            <person name="Ruan X.D."/>
            <person name="Zhao L."/>
            <person name="Wei J.T."/>
            <person name="Ye R.Z."/>
            <person name="Que T.C."/>
            <person name="Du C.H."/>
            <person name="Zhou Y.H."/>
            <person name="Cheng J.X."/>
            <person name="Dai P.F."/>
            <person name="Guo W.B."/>
            <person name="Han X.H."/>
            <person name="Huang E.J."/>
            <person name="Li L.F."/>
            <person name="Wei W."/>
            <person name="Gao Y.C."/>
            <person name="Liu J.Z."/>
            <person name="Shao H.Z."/>
            <person name="Wang X."/>
            <person name="Wang C.C."/>
            <person name="Yang T.C."/>
            <person name="Huo Q.B."/>
            <person name="Li W."/>
            <person name="Chen H.Y."/>
            <person name="Chen S.E."/>
            <person name="Zhou L.G."/>
            <person name="Ni X.B."/>
            <person name="Tian J.H."/>
            <person name="Sheng Y."/>
            <person name="Liu T."/>
            <person name="Pan Y.S."/>
            <person name="Xia L.Y."/>
            <person name="Li J."/>
            <person name="Zhao F."/>
            <person name="Cao W.C."/>
        </authorList>
    </citation>
    <scope>NUCLEOTIDE SEQUENCE [LARGE SCALE GENOMIC DNA]</scope>
    <source>
        <strain evidence="2">HaeL-2018</strain>
    </source>
</reference>
<evidence type="ECO:0000256" key="1">
    <source>
        <dbReference type="SAM" id="MobiDB-lite"/>
    </source>
</evidence>
<accession>A0A9J6GDA8</accession>
<gene>
    <name evidence="2" type="ORF">HPB48_018423</name>
</gene>
<dbReference type="EMBL" id="JABSTR010000006">
    <property type="protein sequence ID" value="KAH9373370.1"/>
    <property type="molecule type" value="Genomic_DNA"/>
</dbReference>
<evidence type="ECO:0000313" key="2">
    <source>
        <dbReference type="EMBL" id="KAH9373370.1"/>
    </source>
</evidence>
<comment type="caution">
    <text evidence="2">The sequence shown here is derived from an EMBL/GenBank/DDBJ whole genome shotgun (WGS) entry which is preliminary data.</text>
</comment>
<feature type="region of interest" description="Disordered" evidence="1">
    <location>
        <begin position="21"/>
        <end position="60"/>
    </location>
</feature>
<keyword evidence="3" id="KW-1185">Reference proteome</keyword>
<protein>
    <submittedName>
        <fullName evidence="2">Uncharacterized protein</fullName>
    </submittedName>
</protein>
<dbReference type="OrthoDB" id="6508477at2759"/>